<dbReference type="InterPro" id="IPR013149">
    <property type="entry name" value="ADH-like_C"/>
</dbReference>
<dbReference type="InterPro" id="IPR013154">
    <property type="entry name" value="ADH-like_N"/>
</dbReference>
<dbReference type="InterPro" id="IPR002328">
    <property type="entry name" value="ADH_Zn_CS"/>
</dbReference>
<keyword evidence="6" id="KW-0520">NAD</keyword>
<dbReference type="SUPFAM" id="SSF51735">
    <property type="entry name" value="NAD(P)-binding Rossmann-fold domains"/>
    <property type="match status" value="1"/>
</dbReference>
<evidence type="ECO:0000256" key="7">
    <source>
        <dbReference type="RuleBase" id="RU361277"/>
    </source>
</evidence>
<evidence type="ECO:0000256" key="3">
    <source>
        <dbReference type="ARBA" id="ARBA00022723"/>
    </source>
</evidence>
<dbReference type="FunFam" id="3.40.50.720:FF:000039">
    <property type="entry name" value="Alcohol dehydrogenase AdhP"/>
    <property type="match status" value="1"/>
</dbReference>
<evidence type="ECO:0000256" key="1">
    <source>
        <dbReference type="ARBA" id="ARBA00001947"/>
    </source>
</evidence>
<organism evidence="9 10">
    <name type="scientific">Lachnellula cervina</name>
    <dbReference type="NCBI Taxonomy" id="1316786"/>
    <lineage>
        <taxon>Eukaryota</taxon>
        <taxon>Fungi</taxon>
        <taxon>Dikarya</taxon>
        <taxon>Ascomycota</taxon>
        <taxon>Pezizomycotina</taxon>
        <taxon>Leotiomycetes</taxon>
        <taxon>Helotiales</taxon>
        <taxon>Lachnaceae</taxon>
        <taxon>Lachnellula</taxon>
    </lineage>
</organism>
<evidence type="ECO:0000256" key="2">
    <source>
        <dbReference type="ARBA" id="ARBA00008072"/>
    </source>
</evidence>
<comment type="caution">
    <text evidence="9">The sequence shown here is derived from an EMBL/GenBank/DDBJ whole genome shotgun (WGS) entry which is preliminary data.</text>
</comment>
<dbReference type="OrthoDB" id="1879366at2759"/>
<comment type="similarity">
    <text evidence="2 7">Belongs to the zinc-containing alcohol dehydrogenase family.</text>
</comment>
<dbReference type="PROSITE" id="PS00059">
    <property type="entry name" value="ADH_ZINC"/>
    <property type="match status" value="1"/>
</dbReference>
<feature type="domain" description="Enoyl reductase (ER)" evidence="8">
    <location>
        <begin position="36"/>
        <end position="373"/>
    </location>
</feature>
<dbReference type="SMART" id="SM00829">
    <property type="entry name" value="PKS_ER"/>
    <property type="match status" value="1"/>
</dbReference>
<dbReference type="Gene3D" id="3.40.50.720">
    <property type="entry name" value="NAD(P)-binding Rossmann-like Domain"/>
    <property type="match status" value="1"/>
</dbReference>
<dbReference type="CDD" id="cd08297">
    <property type="entry name" value="CAD3"/>
    <property type="match status" value="1"/>
</dbReference>
<dbReference type="EMBL" id="QGMG01000754">
    <property type="protein sequence ID" value="TVY51708.1"/>
    <property type="molecule type" value="Genomic_DNA"/>
</dbReference>
<dbReference type="Pfam" id="PF00107">
    <property type="entry name" value="ADH_zinc_N"/>
    <property type="match status" value="1"/>
</dbReference>
<evidence type="ECO:0000256" key="6">
    <source>
        <dbReference type="ARBA" id="ARBA00023027"/>
    </source>
</evidence>
<proteinExistence type="inferred from homology"/>
<sequence>MDVNTNNGNSVPAHDDAKIDYKIPKECKAGVVVNEGPNFSVRVEMVPVPDPAPDEVLIRLNVTGICFSDIHFMAGDLDLPAMSEFGVRSPGHEGAGVVVKIGANVNNWKVGQRAGLKPVWSTCGNCTLCWSGKEAHCPHSIHTGIMRAGSYQQYVVSPARYTAPIPDGVSDYLAAPIMCSASTIHRSLVEANFQPGNWVVFPGGGGGVGIQGVQVAKAFGLRPIVIDAGVEKKQLSLSCGAEAYVDFKETKDCAEEVIRIADGIGAHGVVVTAPSAYATATTLVGTRIGAKIMCIGLLAPKGSVIFGCEPSKYCFQNLTISGTLVSNMMDISQSLDLARRGLLMPVYTVYGIDDLPKAVEKLRRGEVVGRAVVDFNK</sequence>
<keyword evidence="5" id="KW-0560">Oxidoreductase</keyword>
<dbReference type="InterPro" id="IPR036291">
    <property type="entry name" value="NAD(P)-bd_dom_sf"/>
</dbReference>
<dbReference type="GO" id="GO:0004022">
    <property type="term" value="F:alcohol dehydrogenase (NAD+) activity"/>
    <property type="evidence" value="ECO:0007669"/>
    <property type="project" value="TreeGrafter"/>
</dbReference>
<dbReference type="InterPro" id="IPR020843">
    <property type="entry name" value="ER"/>
</dbReference>
<reference evidence="9 10" key="1">
    <citation type="submission" date="2018-05" db="EMBL/GenBank/DDBJ databases">
        <title>Whole genome sequencing for identification of molecular markers to develop diagnostic detection tools for the regulated plant pathogen Lachnellula willkommii.</title>
        <authorList>
            <person name="Giroux E."/>
            <person name="Bilodeau G."/>
        </authorList>
    </citation>
    <scope>NUCLEOTIDE SEQUENCE [LARGE SCALE GENOMIC DNA]</scope>
    <source>
        <strain evidence="9 10">CBS 625.97</strain>
    </source>
</reference>
<dbReference type="SUPFAM" id="SSF50129">
    <property type="entry name" value="GroES-like"/>
    <property type="match status" value="1"/>
</dbReference>
<keyword evidence="10" id="KW-1185">Reference proteome</keyword>
<dbReference type="Proteomes" id="UP000481288">
    <property type="component" value="Unassembled WGS sequence"/>
</dbReference>
<evidence type="ECO:0000259" key="8">
    <source>
        <dbReference type="SMART" id="SM00829"/>
    </source>
</evidence>
<dbReference type="GO" id="GO:0005737">
    <property type="term" value="C:cytoplasm"/>
    <property type="evidence" value="ECO:0007669"/>
    <property type="project" value="TreeGrafter"/>
</dbReference>
<dbReference type="Gene3D" id="3.90.180.10">
    <property type="entry name" value="Medium-chain alcohol dehydrogenases, catalytic domain"/>
    <property type="match status" value="1"/>
</dbReference>
<dbReference type="PANTHER" id="PTHR42940">
    <property type="entry name" value="ALCOHOL DEHYDROGENASE 1-RELATED"/>
    <property type="match status" value="1"/>
</dbReference>
<dbReference type="Pfam" id="PF08240">
    <property type="entry name" value="ADH_N"/>
    <property type="match status" value="1"/>
</dbReference>
<evidence type="ECO:0000313" key="9">
    <source>
        <dbReference type="EMBL" id="TVY51708.1"/>
    </source>
</evidence>
<dbReference type="PANTHER" id="PTHR42940:SF1">
    <property type="entry name" value="ENOYL REDUCTASE (ER) DOMAIN-CONTAINING PROTEIN"/>
    <property type="match status" value="1"/>
</dbReference>
<keyword evidence="3 7" id="KW-0479">Metal-binding</keyword>
<gene>
    <name evidence="9" type="primary">ADH3_0</name>
    <name evidence="9" type="ORF">LCER1_G005746</name>
</gene>
<keyword evidence="4 7" id="KW-0862">Zinc</keyword>
<comment type="cofactor">
    <cofactor evidence="1 7">
        <name>Zn(2+)</name>
        <dbReference type="ChEBI" id="CHEBI:29105"/>
    </cofactor>
</comment>
<dbReference type="AlphaFoldDB" id="A0A7D8YV88"/>
<protein>
    <submittedName>
        <fullName evidence="9">Alcohol dehydrogenase 3, mitochondrial</fullName>
    </submittedName>
</protein>
<evidence type="ECO:0000313" key="10">
    <source>
        <dbReference type="Proteomes" id="UP000481288"/>
    </source>
</evidence>
<dbReference type="GO" id="GO:0008270">
    <property type="term" value="F:zinc ion binding"/>
    <property type="evidence" value="ECO:0007669"/>
    <property type="project" value="InterPro"/>
</dbReference>
<accession>A0A7D8YV88</accession>
<evidence type="ECO:0000256" key="5">
    <source>
        <dbReference type="ARBA" id="ARBA00023002"/>
    </source>
</evidence>
<name>A0A7D8YV88_9HELO</name>
<evidence type="ECO:0000256" key="4">
    <source>
        <dbReference type="ARBA" id="ARBA00022833"/>
    </source>
</evidence>
<dbReference type="InterPro" id="IPR011032">
    <property type="entry name" value="GroES-like_sf"/>
</dbReference>